<dbReference type="Proteomes" id="UP000272942">
    <property type="component" value="Unassembled WGS sequence"/>
</dbReference>
<keyword evidence="2" id="KW-1185">Reference proteome</keyword>
<dbReference type="OrthoDB" id="6220944at2759"/>
<protein>
    <submittedName>
        <fullName evidence="3">Reverse transcriptase domain-containing protein</fullName>
    </submittedName>
</protein>
<dbReference type="Gene3D" id="3.10.10.10">
    <property type="entry name" value="HIV Type 1 Reverse Transcriptase, subunit A, domain 1"/>
    <property type="match status" value="1"/>
</dbReference>
<dbReference type="Gene3D" id="3.30.70.270">
    <property type="match status" value="1"/>
</dbReference>
<dbReference type="PANTHER" id="PTHR37984:SF5">
    <property type="entry name" value="PROTEIN NYNRIN-LIKE"/>
    <property type="match status" value="1"/>
</dbReference>
<dbReference type="InterPro" id="IPR043502">
    <property type="entry name" value="DNA/RNA_pol_sf"/>
</dbReference>
<evidence type="ECO:0000313" key="2">
    <source>
        <dbReference type="Proteomes" id="UP000272942"/>
    </source>
</evidence>
<dbReference type="EMBL" id="UZAN01058891">
    <property type="protein sequence ID" value="VDP92175.1"/>
    <property type="molecule type" value="Genomic_DNA"/>
</dbReference>
<reference evidence="3" key="1">
    <citation type="submission" date="2016-06" db="UniProtKB">
        <authorList>
            <consortium name="WormBaseParasite"/>
        </authorList>
    </citation>
    <scope>IDENTIFICATION</scope>
</reference>
<dbReference type="AlphaFoldDB" id="A0A183B6R9"/>
<name>A0A183B6R9_9TREM</name>
<evidence type="ECO:0000313" key="1">
    <source>
        <dbReference type="EMBL" id="VDP92175.1"/>
    </source>
</evidence>
<gene>
    <name evidence="1" type="ORF">ECPE_LOCUS14903</name>
</gene>
<dbReference type="SUPFAM" id="SSF56672">
    <property type="entry name" value="DNA/RNA polymerases"/>
    <property type="match status" value="1"/>
</dbReference>
<dbReference type="InterPro" id="IPR043128">
    <property type="entry name" value="Rev_trsase/Diguanyl_cyclase"/>
</dbReference>
<dbReference type="PANTHER" id="PTHR37984">
    <property type="entry name" value="PROTEIN CBG26694"/>
    <property type="match status" value="1"/>
</dbReference>
<dbReference type="InterPro" id="IPR050951">
    <property type="entry name" value="Retrovirus_Pol_polyprotein"/>
</dbReference>
<dbReference type="WBParaSite" id="ECPE_0001494401-mRNA-1">
    <property type="protein sequence ID" value="ECPE_0001494401-mRNA-1"/>
    <property type="gene ID" value="ECPE_0001494401"/>
</dbReference>
<sequence length="194" mass="21833">MLCVQSESAVSNPSDSWYQPSLFILRLRAMQLLQGSITINTNNDKSITSHLQHLIVQCSDNVGDMKVPSVKLEVDGEPIFLTLRVLPYGQREGVLKALKKMKQDGVLNKVESSASIVVAMKSDGRTPRTCEDYRLTLNPRLRRCAATTMEPEDFMKSLHGCQHFSKIHLADGYCYVRIRLSVPIDRPIACHSWS</sequence>
<proteinExistence type="predicted"/>
<accession>A0A183B6R9</accession>
<organism evidence="3">
    <name type="scientific">Echinostoma caproni</name>
    <dbReference type="NCBI Taxonomy" id="27848"/>
    <lineage>
        <taxon>Eukaryota</taxon>
        <taxon>Metazoa</taxon>
        <taxon>Spiralia</taxon>
        <taxon>Lophotrochozoa</taxon>
        <taxon>Platyhelminthes</taxon>
        <taxon>Trematoda</taxon>
        <taxon>Digenea</taxon>
        <taxon>Plagiorchiida</taxon>
        <taxon>Echinostomata</taxon>
        <taxon>Echinostomatoidea</taxon>
        <taxon>Echinostomatidae</taxon>
        <taxon>Echinostoma</taxon>
    </lineage>
</organism>
<reference evidence="1 2" key="2">
    <citation type="submission" date="2018-11" db="EMBL/GenBank/DDBJ databases">
        <authorList>
            <consortium name="Pathogen Informatics"/>
        </authorList>
    </citation>
    <scope>NUCLEOTIDE SEQUENCE [LARGE SCALE GENOMIC DNA]</scope>
    <source>
        <strain evidence="1 2">Egypt</strain>
    </source>
</reference>
<evidence type="ECO:0000313" key="3">
    <source>
        <dbReference type="WBParaSite" id="ECPE_0001494401-mRNA-1"/>
    </source>
</evidence>